<organism evidence="1 2">
    <name type="scientific">Spongiactinospora rosea</name>
    <dbReference type="NCBI Taxonomy" id="2248750"/>
    <lineage>
        <taxon>Bacteria</taxon>
        <taxon>Bacillati</taxon>
        <taxon>Actinomycetota</taxon>
        <taxon>Actinomycetes</taxon>
        <taxon>Streptosporangiales</taxon>
        <taxon>Streptosporangiaceae</taxon>
        <taxon>Spongiactinospora</taxon>
    </lineage>
</organism>
<dbReference type="AlphaFoldDB" id="A0A366LIW3"/>
<evidence type="ECO:0000313" key="2">
    <source>
        <dbReference type="Proteomes" id="UP000253303"/>
    </source>
</evidence>
<accession>A0A366LIW3</accession>
<dbReference type="EMBL" id="QMEY01000045">
    <property type="protein sequence ID" value="RBQ13835.1"/>
    <property type="molecule type" value="Genomic_DNA"/>
</dbReference>
<dbReference type="Proteomes" id="UP000253303">
    <property type="component" value="Unassembled WGS sequence"/>
</dbReference>
<comment type="caution">
    <text evidence="1">The sequence shown here is derived from an EMBL/GenBank/DDBJ whole genome shotgun (WGS) entry which is preliminary data.</text>
</comment>
<name>A0A366LIW3_9ACTN</name>
<sequence>MNRRVEMPTRILYAVDTATGERYRLMTLHPDGSLTADAPDMVEAIPIFQARGLSNEFIFERTRRRSNAYIRHVEEVIPDPDPQ</sequence>
<keyword evidence="2" id="KW-1185">Reference proteome</keyword>
<reference evidence="1 2" key="1">
    <citation type="submission" date="2018-06" db="EMBL/GenBank/DDBJ databases">
        <title>Sphaerisporangium craniellae sp. nov., isolated from a marine sponge in the South China Sea.</title>
        <authorList>
            <person name="Li L."/>
        </authorList>
    </citation>
    <scope>NUCLEOTIDE SEQUENCE [LARGE SCALE GENOMIC DNA]</scope>
    <source>
        <strain evidence="1 2">LHW63015</strain>
    </source>
</reference>
<evidence type="ECO:0000313" key="1">
    <source>
        <dbReference type="EMBL" id="RBQ13835.1"/>
    </source>
</evidence>
<proteinExistence type="predicted"/>
<protein>
    <submittedName>
        <fullName evidence="1">Uncharacterized protein</fullName>
    </submittedName>
</protein>
<gene>
    <name evidence="1" type="ORF">DP939_43875</name>
</gene>